<name>A0A316Z4K1_9BASI</name>
<dbReference type="InterPro" id="IPR008979">
    <property type="entry name" value="Galactose-bd-like_sf"/>
</dbReference>
<dbReference type="Pfam" id="PF03636">
    <property type="entry name" value="Glyco_hydro_65N"/>
    <property type="match status" value="1"/>
</dbReference>
<feature type="chain" id="PRO_5016292234" description="alpha,alpha-trehalase" evidence="4">
    <location>
        <begin position="20"/>
        <end position="1013"/>
    </location>
</feature>
<dbReference type="EC" id="3.2.1.28" evidence="3"/>
<dbReference type="PANTHER" id="PTHR11051">
    <property type="entry name" value="GLYCOSYL HYDROLASE-RELATED"/>
    <property type="match status" value="1"/>
</dbReference>
<dbReference type="SUPFAM" id="SSF48208">
    <property type="entry name" value="Six-hairpin glycosidases"/>
    <property type="match status" value="1"/>
</dbReference>
<dbReference type="SUPFAM" id="SSF74650">
    <property type="entry name" value="Galactose mutarotase-like"/>
    <property type="match status" value="1"/>
</dbReference>
<dbReference type="Pfam" id="PF03633">
    <property type="entry name" value="Glyco_hydro_65C"/>
    <property type="match status" value="1"/>
</dbReference>
<evidence type="ECO:0000313" key="8">
    <source>
        <dbReference type="EMBL" id="PWN96014.1"/>
    </source>
</evidence>
<comment type="catalytic activity">
    <reaction evidence="1">
        <text>alpha,alpha-trehalose + H2O = alpha-D-glucose + beta-D-glucose</text>
        <dbReference type="Rhea" id="RHEA:32675"/>
        <dbReference type="ChEBI" id="CHEBI:15377"/>
        <dbReference type="ChEBI" id="CHEBI:15903"/>
        <dbReference type="ChEBI" id="CHEBI:16551"/>
        <dbReference type="ChEBI" id="CHEBI:17925"/>
        <dbReference type="EC" id="3.2.1.28"/>
    </reaction>
</comment>
<evidence type="ECO:0000259" key="7">
    <source>
        <dbReference type="Pfam" id="PF03636"/>
    </source>
</evidence>
<dbReference type="Gene3D" id="1.50.10.10">
    <property type="match status" value="1"/>
</dbReference>
<protein>
    <recommendedName>
        <fullName evidence="3">alpha,alpha-trehalase</fullName>
        <ecNumber evidence="3">3.2.1.28</ecNumber>
    </recommendedName>
</protein>
<dbReference type="RefSeq" id="XP_025596293.1">
    <property type="nucleotide sequence ID" value="XM_025743096.1"/>
</dbReference>
<keyword evidence="8" id="KW-0326">Glycosidase</keyword>
<dbReference type="InterPro" id="IPR008928">
    <property type="entry name" value="6-hairpin_glycosidase_sf"/>
</dbReference>
<dbReference type="InterPro" id="IPR005195">
    <property type="entry name" value="Glyco_hydro_65_M"/>
</dbReference>
<dbReference type="InterPro" id="IPR011013">
    <property type="entry name" value="Gal_mutarotase_sf_dom"/>
</dbReference>
<dbReference type="InterPro" id="IPR012341">
    <property type="entry name" value="6hp_glycosidase-like_sf"/>
</dbReference>
<comment type="similarity">
    <text evidence="2">Belongs to the glycosyl hydrolase 65 family.</text>
</comment>
<evidence type="ECO:0000256" key="1">
    <source>
        <dbReference type="ARBA" id="ARBA00001576"/>
    </source>
</evidence>
<evidence type="ECO:0000256" key="3">
    <source>
        <dbReference type="ARBA" id="ARBA00012757"/>
    </source>
</evidence>
<dbReference type="Gene3D" id="2.70.98.40">
    <property type="entry name" value="Glycoside hydrolase, family 65, N-terminal domain"/>
    <property type="match status" value="1"/>
</dbReference>
<dbReference type="InterPro" id="IPR037018">
    <property type="entry name" value="GH65_N"/>
</dbReference>
<evidence type="ECO:0000259" key="5">
    <source>
        <dbReference type="Pfam" id="PF03632"/>
    </source>
</evidence>
<keyword evidence="9" id="KW-1185">Reference proteome</keyword>
<dbReference type="GO" id="GO:0009277">
    <property type="term" value="C:fungal-type cell wall"/>
    <property type="evidence" value="ECO:0007669"/>
    <property type="project" value="TreeGrafter"/>
</dbReference>
<dbReference type="GeneID" id="37270640"/>
<keyword evidence="8" id="KW-0378">Hydrolase</keyword>
<dbReference type="SUPFAM" id="SSF49785">
    <property type="entry name" value="Galactose-binding domain-like"/>
    <property type="match status" value="1"/>
</dbReference>
<dbReference type="GO" id="GO:0005993">
    <property type="term" value="P:trehalose catabolic process"/>
    <property type="evidence" value="ECO:0007669"/>
    <property type="project" value="TreeGrafter"/>
</dbReference>
<accession>A0A316Z4K1</accession>
<dbReference type="InterPro" id="IPR005196">
    <property type="entry name" value="Glyco_hydro_65_N"/>
</dbReference>
<proteinExistence type="inferred from homology"/>
<dbReference type="OrthoDB" id="200349at2759"/>
<sequence>MRIVAASLLLALQLSHAGASPLLALRQDNATAVLPSTASMAPEPTGSTVSSAAATASGTVSSSSASATPVPSASATPVVPETTAAFNWTARVETYNATAWEAQPYVANGYIGARLPAAGMGYSENLPAADDPEQGGLGWPLFGPRTTANMLAGFYCYVPVDQPTIGTNYERTDHETVISRLPIWTGLYVTLNESTYSAQTPAEDISDYVQTFSFRNGTVQTNVTWSGAQLSYTLLAHRRRPSLGLVRLDISGLPQDAEVTISDVLDGRGAARVENQQAGAVNASELPAAIYSSLSPVRVPEVTAYEFSTLVQEGSDGNATLTSAELPVSVSAIIGAESSSTSTASYTLRAVNGSISVWKAVGIASHDAFDDPRAQALSAASQAREAGWDALVAEHSAEWETIWNEGGDIEIHQQSQEGEDLQRVARASLFHLLANVREGSEGRGLGDNGIAPAGLTSDAYAGSIFWDDQTYMIPSLMTLFPAFSESSLLFRQRNFTQLERNAQQYNREGILYPWITGRNPACTGIGPCYDYEYHYNNGVVLAYWQYYQSTGNRTFLEQLAWPIIGNVSEFFASQVSFVNGSYTLLNVTAPDEFANQVNSEAFTNAGTARTFEIALEASSILNYSVPSNWSEIAQNMAVIKTETPSNDTLVVEFAEFNQTVVIKQADVALLTYPLEVSRDVQPDPLADLEYYAGKTSAAGPAMTYSIYGIVASAVSESGCEAYTRTEQGWQPYVRTYTQFSEQQQDVYTEASPFNPSYTFLTGHGGFLQSFTHGLTGYRTRTNTFYLDPSLFPQLSDGITVRGMHWHGARLDVSVGGSNSSVTHVNGTEPITVQLAERNPLAGNYTLAPGETLTFPTRRTDATLTSPGNLAQCKNATSEQEFVKGQFPYGAIDGSNATLWSPLNASTPSTLLIDLGEPYNISSLHVNWGQYPAETLSIRTGLTAGGELTEAAASMPVNVSSAFDAANALVIDLAEGNQTDVTLASTTAARFVALEIQGCATEGQLPTIAEAIVR</sequence>
<reference evidence="8 9" key="1">
    <citation type="journal article" date="2018" name="Mol. Biol. Evol.">
        <title>Broad Genomic Sampling Reveals a Smut Pathogenic Ancestry of the Fungal Clade Ustilaginomycotina.</title>
        <authorList>
            <person name="Kijpornyongpan T."/>
            <person name="Mondo S.J."/>
            <person name="Barry K."/>
            <person name="Sandor L."/>
            <person name="Lee J."/>
            <person name="Lipzen A."/>
            <person name="Pangilinan J."/>
            <person name="LaButti K."/>
            <person name="Hainaut M."/>
            <person name="Henrissat B."/>
            <person name="Grigoriev I.V."/>
            <person name="Spatafora J.W."/>
            <person name="Aime M.C."/>
        </authorList>
    </citation>
    <scope>NUCLEOTIDE SEQUENCE [LARGE SCALE GENOMIC DNA]</scope>
    <source>
        <strain evidence="8 9">MCA 4186</strain>
    </source>
</reference>
<dbReference type="Pfam" id="PF03632">
    <property type="entry name" value="Glyco_hydro_65m"/>
    <property type="match status" value="1"/>
</dbReference>
<gene>
    <name evidence="8" type="ORF">FA09DRAFT_331606</name>
</gene>
<evidence type="ECO:0000259" key="6">
    <source>
        <dbReference type="Pfam" id="PF03633"/>
    </source>
</evidence>
<dbReference type="GO" id="GO:0030246">
    <property type="term" value="F:carbohydrate binding"/>
    <property type="evidence" value="ECO:0007669"/>
    <property type="project" value="InterPro"/>
</dbReference>
<feature type="domain" description="Glycoside hydrolase family 65 central catalytic" evidence="5">
    <location>
        <begin position="427"/>
        <end position="624"/>
    </location>
</feature>
<evidence type="ECO:0000256" key="4">
    <source>
        <dbReference type="SAM" id="SignalP"/>
    </source>
</evidence>
<keyword evidence="4" id="KW-0732">Signal</keyword>
<dbReference type="Proteomes" id="UP000245946">
    <property type="component" value="Unassembled WGS sequence"/>
</dbReference>
<feature type="domain" description="Glycoside hydrolase family 65 C-terminal" evidence="6">
    <location>
        <begin position="778"/>
        <end position="836"/>
    </location>
</feature>
<dbReference type="Gene3D" id="2.60.120.260">
    <property type="entry name" value="Galactose-binding domain-like"/>
    <property type="match status" value="1"/>
</dbReference>
<dbReference type="AlphaFoldDB" id="A0A316Z4K1"/>
<dbReference type="EMBL" id="KZ819301">
    <property type="protein sequence ID" value="PWN96014.1"/>
    <property type="molecule type" value="Genomic_DNA"/>
</dbReference>
<dbReference type="InterPro" id="IPR005194">
    <property type="entry name" value="Glyco_hydro_65_C"/>
</dbReference>
<evidence type="ECO:0000256" key="2">
    <source>
        <dbReference type="ARBA" id="ARBA00006768"/>
    </source>
</evidence>
<dbReference type="GO" id="GO:0004555">
    <property type="term" value="F:alpha,alpha-trehalase activity"/>
    <property type="evidence" value="ECO:0007669"/>
    <property type="project" value="UniProtKB-EC"/>
</dbReference>
<organism evidence="8 9">
    <name type="scientific">Tilletiopsis washingtonensis</name>
    <dbReference type="NCBI Taxonomy" id="58919"/>
    <lineage>
        <taxon>Eukaryota</taxon>
        <taxon>Fungi</taxon>
        <taxon>Dikarya</taxon>
        <taxon>Basidiomycota</taxon>
        <taxon>Ustilaginomycotina</taxon>
        <taxon>Exobasidiomycetes</taxon>
        <taxon>Entylomatales</taxon>
        <taxon>Entylomatales incertae sedis</taxon>
        <taxon>Tilletiopsis</taxon>
    </lineage>
</organism>
<dbReference type="STRING" id="58919.A0A316Z4K1"/>
<feature type="signal peptide" evidence="4">
    <location>
        <begin position="1"/>
        <end position="19"/>
    </location>
</feature>
<evidence type="ECO:0000313" key="9">
    <source>
        <dbReference type="Proteomes" id="UP000245946"/>
    </source>
</evidence>
<dbReference type="PANTHER" id="PTHR11051:SF8">
    <property type="entry name" value="PROTEIN-GLUCOSYLGALACTOSYLHYDROXYLYSINE GLUCOSIDASE"/>
    <property type="match status" value="1"/>
</dbReference>
<feature type="domain" description="Glycoside hydrolase family 65 N-terminal" evidence="7">
    <location>
        <begin position="99"/>
        <end position="293"/>
    </location>
</feature>